<protein>
    <submittedName>
        <fullName evidence="2">Uncharacterized protein DUF5007</fullName>
    </submittedName>
</protein>
<dbReference type="OrthoDB" id="737630at2"/>
<comment type="caution">
    <text evidence="2">The sequence shown here is derived from an EMBL/GenBank/DDBJ whole genome shotgun (WGS) entry which is preliminary data.</text>
</comment>
<dbReference type="AlphaFoldDB" id="A0A561PL00"/>
<feature type="chain" id="PRO_5021768045" evidence="1">
    <location>
        <begin position="24"/>
        <end position="344"/>
    </location>
</feature>
<feature type="signal peptide" evidence="1">
    <location>
        <begin position="1"/>
        <end position="23"/>
    </location>
</feature>
<proteinExistence type="predicted"/>
<dbReference type="RefSeq" id="WP_145671226.1">
    <property type="nucleotide sequence ID" value="NZ_VIWO01000006.1"/>
</dbReference>
<keyword evidence="3" id="KW-1185">Reference proteome</keyword>
<sequence>MNTQVYKYIMAIGLLLAGSSCYKAMLPKEKAHFSNNCNFDGDTYVAYFGRANVSYGKFNPDYSTQPLTFELQNIQRPDGAQAPEFKQEVNTWQWKTYYSGTEKSVDEINAKRIQVKRPLMDLQANSGNLVFWSTDTAVLKPGIYTFDILVKNEGGQKLFQKRKLDLRRPRPYEPYEWDAVTGLPLAADKGGIIHPSVSGIKDQLNNELKAENINVYFRKTGTAKNTISFKFFDKDSLPIRLPAFNITKWDSLAYRSNTIDARVYFGFNRKMTADSTVVTWDIPNPFPVLADVGIDEKASINFSYERISYGVRTPASLGLTFALFEAGSWDVIIKFKVNPRFSND</sequence>
<keyword evidence="1" id="KW-0732">Signal</keyword>
<evidence type="ECO:0000313" key="2">
    <source>
        <dbReference type="EMBL" id="TWF38789.1"/>
    </source>
</evidence>
<dbReference type="Proteomes" id="UP000320811">
    <property type="component" value="Unassembled WGS sequence"/>
</dbReference>
<dbReference type="EMBL" id="VIWO01000006">
    <property type="protein sequence ID" value="TWF38789.1"/>
    <property type="molecule type" value="Genomic_DNA"/>
</dbReference>
<reference evidence="2 3" key="1">
    <citation type="submission" date="2019-06" db="EMBL/GenBank/DDBJ databases">
        <title>Sorghum-associated microbial communities from plants grown in Nebraska, USA.</title>
        <authorList>
            <person name="Schachtman D."/>
        </authorList>
    </citation>
    <scope>NUCLEOTIDE SEQUENCE [LARGE SCALE GENOMIC DNA]</scope>
    <source>
        <strain evidence="2 3">1209</strain>
    </source>
</reference>
<dbReference type="Pfam" id="PF16398">
    <property type="entry name" value="DUF5007"/>
    <property type="match status" value="1"/>
</dbReference>
<dbReference type="PROSITE" id="PS51257">
    <property type="entry name" value="PROKAR_LIPOPROTEIN"/>
    <property type="match status" value="1"/>
</dbReference>
<name>A0A561PL00_9BACT</name>
<gene>
    <name evidence="2" type="ORF">FHW36_10610</name>
</gene>
<accession>A0A561PL00</accession>
<evidence type="ECO:0000313" key="3">
    <source>
        <dbReference type="Proteomes" id="UP000320811"/>
    </source>
</evidence>
<dbReference type="InterPro" id="IPR032173">
    <property type="entry name" value="DUF5007"/>
</dbReference>
<evidence type="ECO:0000256" key="1">
    <source>
        <dbReference type="SAM" id="SignalP"/>
    </source>
</evidence>
<organism evidence="2 3">
    <name type="scientific">Chitinophaga polysaccharea</name>
    <dbReference type="NCBI Taxonomy" id="1293035"/>
    <lineage>
        <taxon>Bacteria</taxon>
        <taxon>Pseudomonadati</taxon>
        <taxon>Bacteroidota</taxon>
        <taxon>Chitinophagia</taxon>
        <taxon>Chitinophagales</taxon>
        <taxon>Chitinophagaceae</taxon>
        <taxon>Chitinophaga</taxon>
    </lineage>
</organism>